<proteinExistence type="predicted"/>
<dbReference type="STRING" id="97972.A0A2V1E961"/>
<reference evidence="4 5" key="1">
    <citation type="journal article" date="2018" name="Sci. Rep.">
        <title>Comparative genomics provides insights into the lifestyle and reveals functional heterogeneity of dark septate endophytic fungi.</title>
        <authorList>
            <person name="Knapp D.G."/>
            <person name="Nemeth J.B."/>
            <person name="Barry K."/>
            <person name="Hainaut M."/>
            <person name="Henrissat B."/>
            <person name="Johnson J."/>
            <person name="Kuo A."/>
            <person name="Lim J.H.P."/>
            <person name="Lipzen A."/>
            <person name="Nolan M."/>
            <person name="Ohm R.A."/>
            <person name="Tamas L."/>
            <person name="Grigoriev I.V."/>
            <person name="Spatafora J.W."/>
            <person name="Nagy L.G."/>
            <person name="Kovacs G.M."/>
        </authorList>
    </citation>
    <scope>NUCLEOTIDE SEQUENCE [LARGE SCALE GENOMIC DNA]</scope>
    <source>
        <strain evidence="4 5">DSE2036</strain>
    </source>
</reference>
<sequence length="286" mass="31477">MLGLGLSIALVVAAIAALTTASPAVEPESRLALQRRAVPILEFNCNEFPQVCKTQCYGAYCAGNGDLLRYDKPDKKEKRNRRKQAGCEKSGGNRCSVKKNHIIGFQCDEFPYASSSPKGSVTARLNKCVPKAENNKQGGQLNKFYQQQCGSQPCDFQVKMTNGGALCNPGNKMALDIACRTEKINIEQPGAQGPASDSDSSDDGSDMDLAKRDYFKAASIVKRYLTSAGREVELEGDHNIGRSILQVVARNETLHEEQINEDNEEDDFDYMDDNLDIREEIVVKLI</sequence>
<dbReference type="AlphaFoldDB" id="A0A2V1E961"/>
<feature type="region of interest" description="Disordered" evidence="1">
    <location>
        <begin position="186"/>
        <end position="207"/>
    </location>
</feature>
<gene>
    <name evidence="4" type="ORF">DM02DRAFT_623838</name>
</gene>
<dbReference type="OrthoDB" id="3878913at2759"/>
<feature type="chain" id="PRO_5016068968" description="Deoxyribonuclease NucA/NucB domain-containing protein" evidence="2">
    <location>
        <begin position="22"/>
        <end position="286"/>
    </location>
</feature>
<dbReference type="Pfam" id="PF14040">
    <property type="entry name" value="DNase_NucA_NucB"/>
    <property type="match status" value="1"/>
</dbReference>
<dbReference type="InterPro" id="IPR029476">
    <property type="entry name" value="DNase_NucA_NucB"/>
</dbReference>
<evidence type="ECO:0000259" key="3">
    <source>
        <dbReference type="Pfam" id="PF14040"/>
    </source>
</evidence>
<evidence type="ECO:0000256" key="2">
    <source>
        <dbReference type="SAM" id="SignalP"/>
    </source>
</evidence>
<keyword evidence="2" id="KW-0732">Signal</keyword>
<organism evidence="4 5">
    <name type="scientific">Periconia macrospinosa</name>
    <dbReference type="NCBI Taxonomy" id="97972"/>
    <lineage>
        <taxon>Eukaryota</taxon>
        <taxon>Fungi</taxon>
        <taxon>Dikarya</taxon>
        <taxon>Ascomycota</taxon>
        <taxon>Pezizomycotina</taxon>
        <taxon>Dothideomycetes</taxon>
        <taxon>Pleosporomycetidae</taxon>
        <taxon>Pleosporales</taxon>
        <taxon>Massarineae</taxon>
        <taxon>Periconiaceae</taxon>
        <taxon>Periconia</taxon>
    </lineage>
</organism>
<keyword evidence="5" id="KW-1185">Reference proteome</keyword>
<dbReference type="Proteomes" id="UP000244855">
    <property type="component" value="Unassembled WGS sequence"/>
</dbReference>
<evidence type="ECO:0000313" key="4">
    <source>
        <dbReference type="EMBL" id="PVI05775.1"/>
    </source>
</evidence>
<accession>A0A2V1E961</accession>
<feature type="domain" description="Deoxyribonuclease NucA/NucB" evidence="3">
    <location>
        <begin position="56"/>
        <end position="149"/>
    </location>
</feature>
<evidence type="ECO:0000313" key="5">
    <source>
        <dbReference type="Proteomes" id="UP000244855"/>
    </source>
</evidence>
<protein>
    <recommendedName>
        <fullName evidence="3">Deoxyribonuclease NucA/NucB domain-containing protein</fullName>
    </recommendedName>
</protein>
<feature type="signal peptide" evidence="2">
    <location>
        <begin position="1"/>
        <end position="21"/>
    </location>
</feature>
<name>A0A2V1E961_9PLEO</name>
<dbReference type="EMBL" id="KZ805312">
    <property type="protein sequence ID" value="PVI05775.1"/>
    <property type="molecule type" value="Genomic_DNA"/>
</dbReference>
<evidence type="ECO:0000256" key="1">
    <source>
        <dbReference type="SAM" id="MobiDB-lite"/>
    </source>
</evidence>